<dbReference type="PANTHER" id="PTHR33327">
    <property type="entry name" value="ENDONUCLEASE"/>
    <property type="match status" value="1"/>
</dbReference>
<dbReference type="PANTHER" id="PTHR33327:SF3">
    <property type="entry name" value="RNA-DIRECTED DNA POLYMERASE"/>
    <property type="match status" value="1"/>
</dbReference>
<accession>A0A8J6HHC3</accession>
<feature type="domain" description="DUF7041" evidence="1">
    <location>
        <begin position="185"/>
        <end position="264"/>
    </location>
</feature>
<dbReference type="Pfam" id="PF23055">
    <property type="entry name" value="DUF7041"/>
    <property type="match status" value="1"/>
</dbReference>
<dbReference type="Proteomes" id="UP000719412">
    <property type="component" value="Unassembled WGS sequence"/>
</dbReference>
<dbReference type="EMBL" id="JABDTM020024324">
    <property type="protein sequence ID" value="KAH0814393.1"/>
    <property type="molecule type" value="Genomic_DNA"/>
</dbReference>
<protein>
    <recommendedName>
        <fullName evidence="1">DUF7041 domain-containing protein</fullName>
    </recommendedName>
</protein>
<comment type="caution">
    <text evidence="2">The sequence shown here is derived from an EMBL/GenBank/DDBJ whole genome shotgun (WGS) entry which is preliminary data.</text>
</comment>
<evidence type="ECO:0000313" key="2">
    <source>
        <dbReference type="EMBL" id="KAH0814393.1"/>
    </source>
</evidence>
<name>A0A8J6HHC3_TENMO</name>
<dbReference type="InterPro" id="IPR055469">
    <property type="entry name" value="DUF7041"/>
</dbReference>
<dbReference type="AlphaFoldDB" id="A0A8J6HHC3"/>
<organism evidence="2 3">
    <name type="scientific">Tenebrio molitor</name>
    <name type="common">Yellow mealworm beetle</name>
    <dbReference type="NCBI Taxonomy" id="7067"/>
    <lineage>
        <taxon>Eukaryota</taxon>
        <taxon>Metazoa</taxon>
        <taxon>Ecdysozoa</taxon>
        <taxon>Arthropoda</taxon>
        <taxon>Hexapoda</taxon>
        <taxon>Insecta</taxon>
        <taxon>Pterygota</taxon>
        <taxon>Neoptera</taxon>
        <taxon>Endopterygota</taxon>
        <taxon>Coleoptera</taxon>
        <taxon>Polyphaga</taxon>
        <taxon>Cucujiformia</taxon>
        <taxon>Tenebrionidae</taxon>
        <taxon>Tenebrio</taxon>
    </lineage>
</organism>
<gene>
    <name evidence="2" type="ORF">GEV33_008398</name>
</gene>
<evidence type="ECO:0000313" key="3">
    <source>
        <dbReference type="Proteomes" id="UP000719412"/>
    </source>
</evidence>
<proteinExistence type="predicted"/>
<sequence>MSLIALRSSIIIYHTFMDYDARPRPMRGINRPHRYGWSASQDVERVWQEANILAAELGRKHGFVSSWADTSTWFPVDRRPPSRQAMGSALMDAGIPPNPVRFTSHAEGIVDLRARERHPEIMDDRDELSLSRMERISDPSAGRSCQTCAVKVNIRNSKTACRLEKEESNDSSRVIEEVRTAGMMFGRKDPTLWFAQIEAQFHSRLVRSGSSKNYAFIAALDCSTLQPVSNIIANPPATGKYNAVKKTLIANYSDFREQQIRKLVNEPELGDRDPFELLRQIKALAGDHVDDQMFETLDGVPLKKMASIAEKLVEIVSNRGSSSIATIANEPAPPAATPQTTVGETLKSLQKQIIALNTFNKTHRLAGKD</sequence>
<reference evidence="2" key="2">
    <citation type="submission" date="2021-08" db="EMBL/GenBank/DDBJ databases">
        <authorList>
            <person name="Eriksson T."/>
        </authorList>
    </citation>
    <scope>NUCLEOTIDE SEQUENCE</scope>
    <source>
        <strain evidence="2">Stoneville</strain>
        <tissue evidence="2">Whole head</tissue>
    </source>
</reference>
<reference evidence="2" key="1">
    <citation type="journal article" date="2020" name="J Insects Food Feed">
        <title>The yellow mealworm (Tenebrio molitor) genome: a resource for the emerging insects as food and feed industry.</title>
        <authorList>
            <person name="Eriksson T."/>
            <person name="Andere A."/>
            <person name="Kelstrup H."/>
            <person name="Emery V."/>
            <person name="Picard C."/>
        </authorList>
    </citation>
    <scope>NUCLEOTIDE SEQUENCE</scope>
    <source>
        <strain evidence="2">Stoneville</strain>
        <tissue evidence="2">Whole head</tissue>
    </source>
</reference>
<keyword evidence="3" id="KW-1185">Reference proteome</keyword>
<evidence type="ECO:0000259" key="1">
    <source>
        <dbReference type="Pfam" id="PF23055"/>
    </source>
</evidence>